<dbReference type="Proteomes" id="UP000515154">
    <property type="component" value="Linkage group LG23"/>
</dbReference>
<evidence type="ECO:0000313" key="10">
    <source>
        <dbReference type="RefSeq" id="XP_029649915.1"/>
    </source>
</evidence>
<dbReference type="AlphaFoldDB" id="A0A6P7TIJ1"/>
<dbReference type="GO" id="GO:0004843">
    <property type="term" value="F:cysteine-type deubiquitinase activity"/>
    <property type="evidence" value="ECO:0007669"/>
    <property type="project" value="UniProtKB-EC"/>
</dbReference>
<evidence type="ECO:0000256" key="6">
    <source>
        <dbReference type="PROSITE-ProRule" id="PRU00331"/>
    </source>
</evidence>
<dbReference type="PANTHER" id="PTHR13291:SF0">
    <property type="entry name" value="JOSEPHIN-LIKE PROTEIN"/>
    <property type="match status" value="1"/>
</dbReference>
<keyword evidence="5 6" id="KW-0378">Hydrolase</keyword>
<evidence type="ECO:0000256" key="1">
    <source>
        <dbReference type="ARBA" id="ARBA00000707"/>
    </source>
</evidence>
<dbReference type="GO" id="GO:0016579">
    <property type="term" value="P:protein deubiquitination"/>
    <property type="evidence" value="ECO:0007669"/>
    <property type="project" value="InterPro"/>
</dbReference>
<dbReference type="Pfam" id="PF02099">
    <property type="entry name" value="Josephin"/>
    <property type="match status" value="1"/>
</dbReference>
<name>A0A6P7TIJ1_9MOLL</name>
<keyword evidence="3" id="KW-0645">Protease</keyword>
<feature type="compositionally biased region" description="Polar residues" evidence="7">
    <location>
        <begin position="222"/>
        <end position="231"/>
    </location>
</feature>
<keyword evidence="9" id="KW-1185">Reference proteome</keyword>
<feature type="active site" evidence="6">
    <location>
        <position position="127"/>
    </location>
</feature>
<dbReference type="SMART" id="SM01246">
    <property type="entry name" value="Josephin"/>
    <property type="match status" value="1"/>
</dbReference>
<reference evidence="10 11" key="1">
    <citation type="submission" date="2025-08" db="UniProtKB">
        <authorList>
            <consortium name="RefSeq"/>
        </authorList>
    </citation>
    <scope>IDENTIFICATION</scope>
</reference>
<sequence length="231" mass="26384">MEFQFSGNTGNNTPPKIYHETQRLQLCGLHALNNLFQDGNAFTKKDLDNICTRLCPKEIFNPYRSTFAVGNYDINVLMVAVQSKGYDMLWFNKTRNLKCLVLENIEGFILNIPCGNIIMKLISQGKHWITIRKIGNVYYSLDSNNKAPVEIGNDDELLVHLCEQLNNNHTELFLIVTPDVDKNKSWFRQLPPEEEWGNPLTKPLDPKKKKSETACESEDSSDTTQNGCNLI</sequence>
<dbReference type="RefSeq" id="XP_029649915.1">
    <property type="nucleotide sequence ID" value="XM_029794055.2"/>
</dbReference>
<dbReference type="RefSeq" id="XP_036368364.1">
    <property type="nucleotide sequence ID" value="XM_036512471.1"/>
</dbReference>
<dbReference type="KEGG" id="osn:115223467"/>
<evidence type="ECO:0000256" key="7">
    <source>
        <dbReference type="SAM" id="MobiDB-lite"/>
    </source>
</evidence>
<dbReference type="PANTHER" id="PTHR13291">
    <property type="entry name" value="JOSEPHIN 1, 2"/>
    <property type="match status" value="1"/>
</dbReference>
<evidence type="ECO:0000256" key="2">
    <source>
        <dbReference type="ARBA" id="ARBA00012759"/>
    </source>
</evidence>
<feature type="region of interest" description="Disordered" evidence="7">
    <location>
        <begin position="191"/>
        <end position="231"/>
    </location>
</feature>
<feature type="domain" description="Josephin" evidence="8">
    <location>
        <begin position="14"/>
        <end position="190"/>
    </location>
</feature>
<evidence type="ECO:0000256" key="5">
    <source>
        <dbReference type="ARBA" id="ARBA00022801"/>
    </source>
</evidence>
<dbReference type="InterPro" id="IPR006155">
    <property type="entry name" value="Josephin"/>
</dbReference>
<organism evidence="9 10">
    <name type="scientific">Octopus sinensis</name>
    <name type="common">East Asian common octopus</name>
    <dbReference type="NCBI Taxonomy" id="2607531"/>
    <lineage>
        <taxon>Eukaryota</taxon>
        <taxon>Metazoa</taxon>
        <taxon>Spiralia</taxon>
        <taxon>Lophotrochozoa</taxon>
        <taxon>Mollusca</taxon>
        <taxon>Cephalopoda</taxon>
        <taxon>Coleoidea</taxon>
        <taxon>Octopodiformes</taxon>
        <taxon>Octopoda</taxon>
        <taxon>Incirrata</taxon>
        <taxon>Octopodidae</taxon>
        <taxon>Octopus</taxon>
    </lineage>
</organism>
<feature type="active site" evidence="6">
    <location>
        <position position="27"/>
    </location>
</feature>
<dbReference type="EC" id="3.4.19.12" evidence="2"/>
<evidence type="ECO:0000256" key="4">
    <source>
        <dbReference type="ARBA" id="ARBA00022786"/>
    </source>
</evidence>
<protein>
    <recommendedName>
        <fullName evidence="2">ubiquitinyl hydrolase 1</fullName>
        <ecNumber evidence="2">3.4.19.12</ecNumber>
    </recommendedName>
</protein>
<keyword evidence="4" id="KW-0833">Ubl conjugation pathway</keyword>
<feature type="active site" evidence="6">
    <location>
        <position position="142"/>
    </location>
</feature>
<dbReference type="PROSITE" id="PS50957">
    <property type="entry name" value="JOSEPHIN"/>
    <property type="match status" value="1"/>
</dbReference>
<dbReference type="Gene3D" id="3.90.70.40">
    <property type="match status" value="1"/>
</dbReference>
<proteinExistence type="predicted"/>
<gene>
    <name evidence="10 11" type="primary">LOC115223467</name>
</gene>
<dbReference type="GO" id="GO:0006508">
    <property type="term" value="P:proteolysis"/>
    <property type="evidence" value="ECO:0007669"/>
    <property type="project" value="UniProtKB-KW"/>
</dbReference>
<dbReference type="InterPro" id="IPR040053">
    <property type="entry name" value="JOSD1/2"/>
</dbReference>
<evidence type="ECO:0000313" key="11">
    <source>
        <dbReference type="RefSeq" id="XP_036368364.1"/>
    </source>
</evidence>
<accession>A0A6P7TIJ1</accession>
<evidence type="ECO:0000313" key="9">
    <source>
        <dbReference type="Proteomes" id="UP000515154"/>
    </source>
</evidence>
<evidence type="ECO:0000256" key="3">
    <source>
        <dbReference type="ARBA" id="ARBA00022670"/>
    </source>
</evidence>
<comment type="catalytic activity">
    <reaction evidence="1">
        <text>Thiol-dependent hydrolysis of ester, thioester, amide, peptide and isopeptide bonds formed by the C-terminal Gly of ubiquitin (a 76-residue protein attached to proteins as an intracellular targeting signal).</text>
        <dbReference type="EC" id="3.4.19.12"/>
    </reaction>
</comment>
<evidence type="ECO:0000259" key="8">
    <source>
        <dbReference type="PROSITE" id="PS50957"/>
    </source>
</evidence>